<dbReference type="Proteomes" id="UP001066276">
    <property type="component" value="Chromosome 2_1"/>
</dbReference>
<reference evidence="2" key="1">
    <citation type="journal article" date="2022" name="bioRxiv">
        <title>Sequencing and chromosome-scale assembly of the giantPleurodeles waltlgenome.</title>
        <authorList>
            <person name="Brown T."/>
            <person name="Elewa A."/>
            <person name="Iarovenko S."/>
            <person name="Subramanian E."/>
            <person name="Araus A.J."/>
            <person name="Petzold A."/>
            <person name="Susuki M."/>
            <person name="Suzuki K.-i.T."/>
            <person name="Hayashi T."/>
            <person name="Toyoda A."/>
            <person name="Oliveira C."/>
            <person name="Osipova E."/>
            <person name="Leigh N.D."/>
            <person name="Simon A."/>
            <person name="Yun M.H."/>
        </authorList>
    </citation>
    <scope>NUCLEOTIDE SEQUENCE</scope>
    <source>
        <strain evidence="2">20211129_DDA</strain>
        <tissue evidence="2">Liver</tissue>
    </source>
</reference>
<accession>A0AAV7VW54</accession>
<comment type="caution">
    <text evidence="2">The sequence shown here is derived from an EMBL/GenBank/DDBJ whole genome shotgun (WGS) entry which is preliminary data.</text>
</comment>
<feature type="region of interest" description="Disordered" evidence="1">
    <location>
        <begin position="48"/>
        <end position="75"/>
    </location>
</feature>
<evidence type="ECO:0000313" key="3">
    <source>
        <dbReference type="Proteomes" id="UP001066276"/>
    </source>
</evidence>
<sequence>MEFAIYSMIPKHRGTFRFYGRIFFMDLCYCSIHLRICDGLARSGPSEEAAWADAATSDPEAATSTPNPRALPGWTGQRQEIRVPKIVKAGETPAGAVAEKGGI</sequence>
<organism evidence="2 3">
    <name type="scientific">Pleurodeles waltl</name>
    <name type="common">Iberian ribbed newt</name>
    <dbReference type="NCBI Taxonomy" id="8319"/>
    <lineage>
        <taxon>Eukaryota</taxon>
        <taxon>Metazoa</taxon>
        <taxon>Chordata</taxon>
        <taxon>Craniata</taxon>
        <taxon>Vertebrata</taxon>
        <taxon>Euteleostomi</taxon>
        <taxon>Amphibia</taxon>
        <taxon>Batrachia</taxon>
        <taxon>Caudata</taxon>
        <taxon>Salamandroidea</taxon>
        <taxon>Salamandridae</taxon>
        <taxon>Pleurodelinae</taxon>
        <taxon>Pleurodeles</taxon>
    </lineage>
</organism>
<gene>
    <name evidence="2" type="ORF">NDU88_008328</name>
</gene>
<keyword evidence="3" id="KW-1185">Reference proteome</keyword>
<protein>
    <submittedName>
        <fullName evidence="2">Uncharacterized protein</fullName>
    </submittedName>
</protein>
<dbReference type="EMBL" id="JANPWB010000003">
    <property type="protein sequence ID" value="KAJ1204551.1"/>
    <property type="molecule type" value="Genomic_DNA"/>
</dbReference>
<evidence type="ECO:0000313" key="2">
    <source>
        <dbReference type="EMBL" id="KAJ1204551.1"/>
    </source>
</evidence>
<proteinExistence type="predicted"/>
<name>A0AAV7VW54_PLEWA</name>
<evidence type="ECO:0000256" key="1">
    <source>
        <dbReference type="SAM" id="MobiDB-lite"/>
    </source>
</evidence>
<dbReference type="AlphaFoldDB" id="A0AAV7VW54"/>